<dbReference type="PANTHER" id="PTHR32060">
    <property type="entry name" value="TAIL-SPECIFIC PROTEASE"/>
    <property type="match status" value="1"/>
</dbReference>
<sequence length="496" mass="55328">MPLMKNYKALSLLLFIALIFTSCFEDNDDNQIAVSSINDFVWKGMNSFYLYKDDIPDLANNRFANNEELKVYLNSFNSPEGLFESLIHQRETIDRFSWIVDDYIALEQFFDGVVTNNGMEFQVFRFSTTDTNRYGIVTHVLPNTSAEANGVKRGDIFYGIDNVQLTANNANALLSADNYTINLGVYDDNDTTDTSDDSVTETSETIALTKEQYTENPILINKVLNIANKNIAYLMYNGFTGTEQFNAELNSVFANFNSAGATELVLDLRYNPGGSVSTAIMLSSLITGQFTGEIYSTEQWNSEIQEALETENPELLINRFVSSNNGAALQSLNLDRLFVLTTNRSASASELVINSLRPYIDVVQIGTTTAGKYQASTTLYDSDNFRREGANPSHTYAMQPLIFKSLNVEGVTDYFDGLEPDITLSEKVRNLGVLGDENEPLLAEALAIITGTGKPQREKGNSVIMSDKKINSSPFEGNMYIDKDLPIDLIKKTFFE</sequence>
<dbReference type="InterPro" id="IPR005151">
    <property type="entry name" value="Tail-specific_protease"/>
</dbReference>
<evidence type="ECO:0000313" key="3">
    <source>
        <dbReference type="EMBL" id="GAA4238991.1"/>
    </source>
</evidence>
<dbReference type="Gene3D" id="3.90.226.10">
    <property type="entry name" value="2-enoyl-CoA Hydratase, Chain A, domain 1"/>
    <property type="match status" value="1"/>
</dbReference>
<dbReference type="InterPro" id="IPR029045">
    <property type="entry name" value="ClpP/crotonase-like_dom_sf"/>
</dbReference>
<dbReference type="InterPro" id="IPR036034">
    <property type="entry name" value="PDZ_sf"/>
</dbReference>
<name>A0ABP8CGH3_9FLAO</name>
<dbReference type="InterPro" id="IPR041613">
    <property type="entry name" value="Pept_S41_N"/>
</dbReference>
<dbReference type="Gene3D" id="2.30.42.10">
    <property type="match status" value="1"/>
</dbReference>
<comment type="caution">
    <text evidence="3">The sequence shown here is derived from an EMBL/GenBank/DDBJ whole genome shotgun (WGS) entry which is preliminary data.</text>
</comment>
<dbReference type="PROSITE" id="PS51257">
    <property type="entry name" value="PROKAR_LIPOPROTEIN"/>
    <property type="match status" value="1"/>
</dbReference>
<evidence type="ECO:0000313" key="4">
    <source>
        <dbReference type="Proteomes" id="UP001501496"/>
    </source>
</evidence>
<feature type="chain" id="PRO_5046338737" evidence="1">
    <location>
        <begin position="26"/>
        <end position="496"/>
    </location>
</feature>
<organism evidence="3 4">
    <name type="scientific">Postechiella marina</name>
    <dbReference type="NCBI Taxonomy" id="943941"/>
    <lineage>
        <taxon>Bacteria</taxon>
        <taxon>Pseudomonadati</taxon>
        <taxon>Bacteroidota</taxon>
        <taxon>Flavobacteriia</taxon>
        <taxon>Flavobacteriales</taxon>
        <taxon>Flavobacteriaceae</taxon>
        <taxon>Postechiella</taxon>
    </lineage>
</organism>
<proteinExistence type="predicted"/>
<feature type="domain" description="Tail specific protease" evidence="2">
    <location>
        <begin position="201"/>
        <end position="425"/>
    </location>
</feature>
<accession>A0ABP8CGH3</accession>
<dbReference type="Pfam" id="PF18294">
    <property type="entry name" value="Pept_S41_N"/>
    <property type="match status" value="1"/>
</dbReference>
<dbReference type="CDD" id="cd07561">
    <property type="entry name" value="Peptidase_S41_CPP_like"/>
    <property type="match status" value="1"/>
</dbReference>
<dbReference type="SMART" id="SM00245">
    <property type="entry name" value="TSPc"/>
    <property type="match status" value="1"/>
</dbReference>
<evidence type="ECO:0000256" key="1">
    <source>
        <dbReference type="SAM" id="SignalP"/>
    </source>
</evidence>
<keyword evidence="4" id="KW-1185">Reference proteome</keyword>
<keyword evidence="1" id="KW-0732">Signal</keyword>
<dbReference type="Proteomes" id="UP001501496">
    <property type="component" value="Unassembled WGS sequence"/>
</dbReference>
<evidence type="ECO:0000259" key="2">
    <source>
        <dbReference type="SMART" id="SM00245"/>
    </source>
</evidence>
<reference evidence="4" key="1">
    <citation type="journal article" date="2019" name="Int. J. Syst. Evol. Microbiol.">
        <title>The Global Catalogue of Microorganisms (GCM) 10K type strain sequencing project: providing services to taxonomists for standard genome sequencing and annotation.</title>
        <authorList>
            <consortium name="The Broad Institute Genomics Platform"/>
            <consortium name="The Broad Institute Genome Sequencing Center for Infectious Disease"/>
            <person name="Wu L."/>
            <person name="Ma J."/>
        </authorList>
    </citation>
    <scope>NUCLEOTIDE SEQUENCE [LARGE SCALE GENOMIC DNA]</scope>
    <source>
        <strain evidence="4">JCM 17630</strain>
    </source>
</reference>
<dbReference type="SUPFAM" id="SSF50156">
    <property type="entry name" value="PDZ domain-like"/>
    <property type="match status" value="1"/>
</dbReference>
<dbReference type="SUPFAM" id="SSF52096">
    <property type="entry name" value="ClpP/crotonase"/>
    <property type="match status" value="1"/>
</dbReference>
<gene>
    <name evidence="3" type="ORF">GCM10022291_31580</name>
</gene>
<dbReference type="Pfam" id="PF03572">
    <property type="entry name" value="Peptidase_S41"/>
    <property type="match status" value="1"/>
</dbReference>
<dbReference type="EMBL" id="BAABCA010000007">
    <property type="protein sequence ID" value="GAA4238991.1"/>
    <property type="molecule type" value="Genomic_DNA"/>
</dbReference>
<protein>
    <submittedName>
        <fullName evidence="3">S41 family peptidase</fullName>
    </submittedName>
</protein>
<dbReference type="Gene3D" id="3.30.750.170">
    <property type="match status" value="1"/>
</dbReference>
<dbReference type="PANTHER" id="PTHR32060:SF30">
    <property type="entry name" value="CARBOXY-TERMINAL PROCESSING PROTEASE CTPA"/>
    <property type="match status" value="1"/>
</dbReference>
<feature type="signal peptide" evidence="1">
    <location>
        <begin position="1"/>
        <end position="25"/>
    </location>
</feature>